<name>A0A0K2TP73_LEPSM</name>
<reference evidence="1" key="1">
    <citation type="submission" date="2014-05" db="EMBL/GenBank/DDBJ databases">
        <authorList>
            <person name="Chronopoulou M."/>
        </authorList>
    </citation>
    <scope>NUCLEOTIDE SEQUENCE</scope>
    <source>
        <tissue evidence="1">Whole organism</tissue>
    </source>
</reference>
<dbReference type="EMBL" id="HACA01009875">
    <property type="protein sequence ID" value="CDW27236.1"/>
    <property type="molecule type" value="Transcribed_RNA"/>
</dbReference>
<sequence>MVTSDEKSVTYYNIKRKRSWFNRDERVQAVVKED</sequence>
<evidence type="ECO:0000313" key="1">
    <source>
        <dbReference type="EMBL" id="CDW27236.1"/>
    </source>
</evidence>
<keyword evidence="1" id="KW-0808">Transferase</keyword>
<proteinExistence type="predicted"/>
<accession>A0A0K2TP73</accession>
<keyword evidence="1" id="KW-0489">Methyltransferase</keyword>
<organism evidence="1">
    <name type="scientific">Lepeophtheirus salmonis</name>
    <name type="common">Salmon louse</name>
    <name type="synonym">Caligus salmonis</name>
    <dbReference type="NCBI Taxonomy" id="72036"/>
    <lineage>
        <taxon>Eukaryota</taxon>
        <taxon>Metazoa</taxon>
        <taxon>Ecdysozoa</taxon>
        <taxon>Arthropoda</taxon>
        <taxon>Crustacea</taxon>
        <taxon>Multicrustacea</taxon>
        <taxon>Hexanauplia</taxon>
        <taxon>Copepoda</taxon>
        <taxon>Siphonostomatoida</taxon>
        <taxon>Caligidae</taxon>
        <taxon>Lepeophtheirus</taxon>
    </lineage>
</organism>
<dbReference type="AlphaFoldDB" id="A0A0K2TP73"/>
<dbReference type="GO" id="GO:0008168">
    <property type="term" value="F:methyltransferase activity"/>
    <property type="evidence" value="ECO:0007669"/>
    <property type="project" value="UniProtKB-KW"/>
</dbReference>
<dbReference type="GO" id="GO:0032259">
    <property type="term" value="P:methylation"/>
    <property type="evidence" value="ECO:0007669"/>
    <property type="project" value="UniProtKB-KW"/>
</dbReference>
<protein>
    <submittedName>
        <fullName evidence="1">Histonelysine Nmethyltransferase SETMARlike [Bombus impatiens]</fullName>
    </submittedName>
</protein>